<evidence type="ECO:0008006" key="5">
    <source>
        <dbReference type="Google" id="ProtNLM"/>
    </source>
</evidence>
<evidence type="ECO:0000313" key="3">
    <source>
        <dbReference type="EMBL" id="PJC28621.1"/>
    </source>
</evidence>
<keyword evidence="2" id="KW-0732">Signal</keyword>
<feature type="chain" id="PRO_5014779681" description="DUF916 domain-containing protein" evidence="2">
    <location>
        <begin position="43"/>
        <end position="327"/>
    </location>
</feature>
<protein>
    <recommendedName>
        <fullName evidence="5">DUF916 domain-containing protein</fullName>
    </recommendedName>
</protein>
<organism evidence="3 4">
    <name type="scientific">Candidatus Shapirobacteria bacterium CG_4_9_14_0_2_um_filter_40_11</name>
    <dbReference type="NCBI Taxonomy" id="1974876"/>
    <lineage>
        <taxon>Bacteria</taxon>
        <taxon>Candidatus Shapironibacteriota</taxon>
    </lineage>
</organism>
<evidence type="ECO:0000313" key="4">
    <source>
        <dbReference type="Proteomes" id="UP000230885"/>
    </source>
</evidence>
<reference evidence="4" key="1">
    <citation type="submission" date="2017-09" db="EMBL/GenBank/DDBJ databases">
        <title>Depth-based differentiation of microbial function through sediment-hosted aquifers and enrichment of novel symbionts in the deep terrestrial subsurface.</title>
        <authorList>
            <person name="Probst A.J."/>
            <person name="Ladd B."/>
            <person name="Jarett J.K."/>
            <person name="Geller-Mcgrath D.E."/>
            <person name="Sieber C.M.K."/>
            <person name="Emerson J.B."/>
            <person name="Anantharaman K."/>
            <person name="Thomas B.C."/>
            <person name="Malmstrom R."/>
            <person name="Stieglmeier M."/>
            <person name="Klingl A."/>
            <person name="Woyke T."/>
            <person name="Ryan C.M."/>
            <person name="Banfield J.F."/>
        </authorList>
    </citation>
    <scope>NUCLEOTIDE SEQUENCE [LARGE SCALE GENOMIC DNA]</scope>
</reference>
<keyword evidence="1" id="KW-0812">Transmembrane</keyword>
<dbReference type="AlphaFoldDB" id="A0A2M8EU27"/>
<dbReference type="EMBL" id="PFSE01000057">
    <property type="protein sequence ID" value="PJC28621.1"/>
    <property type="molecule type" value="Genomic_DNA"/>
</dbReference>
<feature type="signal peptide" evidence="2">
    <location>
        <begin position="1"/>
        <end position="42"/>
    </location>
</feature>
<keyword evidence="1" id="KW-1133">Transmembrane helix</keyword>
<proteinExistence type="predicted"/>
<name>A0A2M8EU27_9BACT</name>
<dbReference type="Proteomes" id="UP000230885">
    <property type="component" value="Unassembled WGS sequence"/>
</dbReference>
<sequence length="327" mass="36681">MFETLNNLKLKHSIQISKFKFRIATTIVAFALLFASSTAVQAQTISLSIWPPLLEVQMVPGKSVIQNYQLANNTDSFLEITPAIAPFEPDGENGQIKILPADNSPYFFSFTTKEKFNKSFTLNPKETRQLSLKITLPKNNAEKDYYFTLLFSSSANRQDQKNQAASVTKIGTNILLTSSSVEKPALLGRIYRFSTPMIIDSFSPVDFDLVLENFGRTFFKPFGQITVAGLLKQKGEIKLLEQNILSGSKRKLTLSSYKPHLPLGPFKAKLEFSLNEEGALPVLSSQIVFWYLPYRLIALSAGIFLLLMVRKNLIKSENKPKLPLDNG</sequence>
<gene>
    <name evidence="3" type="ORF">CO053_03610</name>
</gene>
<accession>A0A2M8EU27</accession>
<evidence type="ECO:0000256" key="1">
    <source>
        <dbReference type="SAM" id="Phobius"/>
    </source>
</evidence>
<keyword evidence="1" id="KW-0472">Membrane</keyword>
<evidence type="ECO:0000256" key="2">
    <source>
        <dbReference type="SAM" id="SignalP"/>
    </source>
</evidence>
<feature type="transmembrane region" description="Helical" evidence="1">
    <location>
        <begin position="288"/>
        <end position="309"/>
    </location>
</feature>
<comment type="caution">
    <text evidence="3">The sequence shown here is derived from an EMBL/GenBank/DDBJ whole genome shotgun (WGS) entry which is preliminary data.</text>
</comment>